<reference evidence="2" key="1">
    <citation type="journal article" date="2014" name="Int. J. Syst. Evol. Microbiol.">
        <title>Complete genome sequence of Corynebacterium casei LMG S-19264T (=DSM 44701T), isolated from a smear-ripened cheese.</title>
        <authorList>
            <consortium name="US DOE Joint Genome Institute (JGI-PGF)"/>
            <person name="Walter F."/>
            <person name="Albersmeier A."/>
            <person name="Kalinowski J."/>
            <person name="Ruckert C."/>
        </authorList>
    </citation>
    <scope>NUCLEOTIDE SEQUENCE</scope>
    <source>
        <strain evidence="2">JCM 4477</strain>
    </source>
</reference>
<evidence type="ECO:0000313" key="3">
    <source>
        <dbReference type="Proteomes" id="UP000630718"/>
    </source>
</evidence>
<dbReference type="InterPro" id="IPR003325">
    <property type="entry name" value="TerD"/>
</dbReference>
<dbReference type="AlphaFoldDB" id="A0A919DZ38"/>
<proteinExistence type="predicted"/>
<name>A0A919DZ38_9ACTN</name>
<keyword evidence="3" id="KW-1185">Reference proteome</keyword>
<comment type="caution">
    <text evidence="2">The sequence shown here is derived from an EMBL/GenBank/DDBJ whole genome shotgun (WGS) entry which is preliminary data.</text>
</comment>
<gene>
    <name evidence="2" type="ORF">GCM10018772_19680</name>
</gene>
<sequence>MPVEVDRIVFPVSIHDAENRGQSFGQVRDAFVRVVDQTGGAGRPVVVPGSWP</sequence>
<evidence type="ECO:0000313" key="2">
    <source>
        <dbReference type="EMBL" id="GHE95770.1"/>
    </source>
</evidence>
<reference evidence="2" key="2">
    <citation type="submission" date="2020-09" db="EMBL/GenBank/DDBJ databases">
        <authorList>
            <person name="Sun Q."/>
            <person name="Ohkuma M."/>
        </authorList>
    </citation>
    <scope>NUCLEOTIDE SEQUENCE</scope>
    <source>
        <strain evidence="2">JCM 4477</strain>
    </source>
</reference>
<dbReference type="Gene3D" id="2.60.60.30">
    <property type="entry name" value="sav2460 like domains"/>
    <property type="match status" value="1"/>
</dbReference>
<accession>A0A919DZ38</accession>
<feature type="domain" description="TerD" evidence="1">
    <location>
        <begin position="2"/>
        <end position="40"/>
    </location>
</feature>
<dbReference type="Proteomes" id="UP000630718">
    <property type="component" value="Unassembled WGS sequence"/>
</dbReference>
<dbReference type="EMBL" id="BNBI01000004">
    <property type="protein sequence ID" value="GHE95770.1"/>
    <property type="molecule type" value="Genomic_DNA"/>
</dbReference>
<dbReference type="Pfam" id="PF02342">
    <property type="entry name" value="TerD"/>
    <property type="match status" value="1"/>
</dbReference>
<evidence type="ECO:0000259" key="1">
    <source>
        <dbReference type="Pfam" id="PF02342"/>
    </source>
</evidence>
<organism evidence="2 3">
    <name type="scientific">Streptomyces fumanus</name>
    <dbReference type="NCBI Taxonomy" id="67302"/>
    <lineage>
        <taxon>Bacteria</taxon>
        <taxon>Bacillati</taxon>
        <taxon>Actinomycetota</taxon>
        <taxon>Actinomycetes</taxon>
        <taxon>Kitasatosporales</taxon>
        <taxon>Streptomycetaceae</taxon>
        <taxon>Streptomyces</taxon>
    </lineage>
</organism>
<protein>
    <recommendedName>
        <fullName evidence="1">TerD domain-containing protein</fullName>
    </recommendedName>
</protein>